<evidence type="ECO:0000256" key="6">
    <source>
        <dbReference type="ARBA" id="ARBA00023192"/>
    </source>
</evidence>
<protein>
    <recommendedName>
        <fullName evidence="4">cystathionine gamma-lyase</fullName>
        <ecNumber evidence="4">4.4.1.1</ecNumber>
    </recommendedName>
    <alternativeName>
        <fullName evidence="7">Gamma-cystathionase</fullName>
    </alternativeName>
</protein>
<evidence type="ECO:0000313" key="10">
    <source>
        <dbReference type="EMBL" id="SSX00599.1"/>
    </source>
</evidence>
<dbReference type="Gene3D" id="3.40.640.10">
    <property type="entry name" value="Type I PLP-dependent aspartate aminotransferase-like (Major domain)"/>
    <property type="match status" value="1"/>
</dbReference>
<reference evidence="10" key="1">
    <citation type="submission" date="2018-04" db="EMBL/GenBank/DDBJ databases">
        <authorList>
            <person name="Go L.Y."/>
            <person name="Mitchell J.A."/>
        </authorList>
    </citation>
    <scope>NUCLEOTIDE SEQUENCE</scope>
    <source>
        <tissue evidence="10">Whole organism</tissue>
    </source>
</reference>
<dbReference type="PANTHER" id="PTHR11808">
    <property type="entry name" value="TRANS-SULFURATION ENZYME FAMILY MEMBER"/>
    <property type="match status" value="1"/>
</dbReference>
<dbReference type="VEuPathDB" id="VectorBase:CSON003166"/>
<dbReference type="PIRSF" id="PIRSF001434">
    <property type="entry name" value="CGS"/>
    <property type="match status" value="1"/>
</dbReference>
<dbReference type="GO" id="GO:0005737">
    <property type="term" value="C:cytoplasm"/>
    <property type="evidence" value="ECO:0007669"/>
    <property type="project" value="TreeGrafter"/>
</dbReference>
<dbReference type="Gene3D" id="3.90.1150.10">
    <property type="entry name" value="Aspartate Aminotransferase, domain 1"/>
    <property type="match status" value="1"/>
</dbReference>
<accession>A0A336LW77</accession>
<dbReference type="EMBL" id="UFQT01000155">
    <property type="protein sequence ID" value="SSX20979.1"/>
    <property type="molecule type" value="Genomic_DNA"/>
</dbReference>
<dbReference type="PANTHER" id="PTHR11808:SF15">
    <property type="entry name" value="CYSTATHIONINE GAMMA-LYASE"/>
    <property type="match status" value="1"/>
</dbReference>
<proteinExistence type="inferred from homology"/>
<dbReference type="GO" id="GO:0030170">
    <property type="term" value="F:pyridoxal phosphate binding"/>
    <property type="evidence" value="ECO:0007669"/>
    <property type="project" value="InterPro"/>
</dbReference>
<dbReference type="FunFam" id="3.40.640.10:FF:000046">
    <property type="entry name" value="Cystathionine gamma-lyase"/>
    <property type="match status" value="1"/>
</dbReference>
<dbReference type="SUPFAM" id="SSF53383">
    <property type="entry name" value="PLP-dependent transferases"/>
    <property type="match status" value="1"/>
</dbReference>
<reference evidence="11" key="2">
    <citation type="submission" date="2018-07" db="EMBL/GenBank/DDBJ databases">
        <authorList>
            <person name="Quirk P.G."/>
            <person name="Krulwich T.A."/>
        </authorList>
    </citation>
    <scope>NUCLEOTIDE SEQUENCE</scope>
</reference>
<dbReference type="AlphaFoldDB" id="A0A336LW77"/>
<keyword evidence="6" id="KW-0198">Cysteine biosynthesis</keyword>
<sequence length="408" mass="45542">MSQNNLPTYFDVFSEMRKFRKGKKGYMTKAITVGQSSSKWASHANVPPIHLSSTYNIDDIENMNWIYSRYDNPSRNCLQECLASLDNAKHCVTYGSGVGTLTTLFLTLKSGDHILFGYDIYGGYYDLIVCEGLAKNMGIEYSFIDLRDLELVRKSIKPNTAMVFFDTPTNPLMRVFDIKALSELIHGIRSDIVIVADNTFLTPYFMHPLELGADIALYSLSKYLNGHADVVMGAITTNNDALYTKLKSLQKVAGVVPSPFDCYMALRGMNTLPIRMEQHFRNGLIVAKFLEQHPSIEKVLHPGLESHTEHELAIKQATGHSGMLSFYLKNADLKKSKEFLSNLKMIRIAGSLGNLKSSINIAALIASRAMPIEEKEALGITNNLLRLSVGAEDPEDIVEDLNQALKQI</sequence>
<dbReference type="InterPro" id="IPR015422">
    <property type="entry name" value="PyrdxlP-dep_Trfase_small"/>
</dbReference>
<evidence type="ECO:0000256" key="4">
    <source>
        <dbReference type="ARBA" id="ARBA00012085"/>
    </source>
</evidence>
<comment type="pathway">
    <text evidence="2">Amino-acid biosynthesis; L-cysteine biosynthesis; L-cysteine from L-homocysteine and L-serine: step 2/2.</text>
</comment>
<evidence type="ECO:0000256" key="2">
    <source>
        <dbReference type="ARBA" id="ARBA00005038"/>
    </source>
</evidence>
<dbReference type="GO" id="GO:0019343">
    <property type="term" value="P:cysteine biosynthetic process via cystathionine"/>
    <property type="evidence" value="ECO:0007669"/>
    <property type="project" value="TreeGrafter"/>
</dbReference>
<name>A0A336LW77_CULSO</name>
<evidence type="ECO:0000313" key="11">
    <source>
        <dbReference type="EMBL" id="SSX20979.1"/>
    </source>
</evidence>
<dbReference type="InterPro" id="IPR015424">
    <property type="entry name" value="PyrdxlP-dep_Trfase"/>
</dbReference>
<evidence type="ECO:0000256" key="3">
    <source>
        <dbReference type="ARBA" id="ARBA00009077"/>
    </source>
</evidence>
<evidence type="ECO:0000256" key="9">
    <source>
        <dbReference type="RuleBase" id="RU362118"/>
    </source>
</evidence>
<feature type="modified residue" description="N6-(pyridoxal phosphate)lysine" evidence="8">
    <location>
        <position position="222"/>
    </location>
</feature>
<dbReference type="InterPro" id="IPR015421">
    <property type="entry name" value="PyrdxlP-dep_Trfase_major"/>
</dbReference>
<evidence type="ECO:0000256" key="1">
    <source>
        <dbReference type="ARBA" id="ARBA00001933"/>
    </source>
</evidence>
<dbReference type="EMBL" id="UFQS01000155">
    <property type="protein sequence ID" value="SSX00599.1"/>
    <property type="molecule type" value="Genomic_DNA"/>
</dbReference>
<dbReference type="Pfam" id="PF01053">
    <property type="entry name" value="Cys_Met_Meta_PP"/>
    <property type="match status" value="1"/>
</dbReference>
<dbReference type="GO" id="GO:0004123">
    <property type="term" value="F:cystathionine gamma-lyase activity"/>
    <property type="evidence" value="ECO:0007669"/>
    <property type="project" value="TreeGrafter"/>
</dbReference>
<dbReference type="CDD" id="cd00614">
    <property type="entry name" value="CGS_like"/>
    <property type="match status" value="1"/>
</dbReference>
<dbReference type="InterPro" id="IPR000277">
    <property type="entry name" value="Cys/Met-Metab_PyrdxlP-dep_enz"/>
</dbReference>
<evidence type="ECO:0000256" key="5">
    <source>
        <dbReference type="ARBA" id="ARBA00022898"/>
    </source>
</evidence>
<comment type="cofactor">
    <cofactor evidence="1 9">
        <name>pyridoxal 5'-phosphate</name>
        <dbReference type="ChEBI" id="CHEBI:597326"/>
    </cofactor>
</comment>
<evidence type="ECO:0000256" key="7">
    <source>
        <dbReference type="ARBA" id="ARBA00029853"/>
    </source>
</evidence>
<keyword evidence="5 8" id="KW-0663">Pyridoxal phosphate</keyword>
<dbReference type="UniPathway" id="UPA00136">
    <property type="reaction ID" value="UER00202"/>
</dbReference>
<dbReference type="OMA" id="DTKMIWV"/>
<gene>
    <name evidence="11" type="primary">CSON003166</name>
</gene>
<comment type="similarity">
    <text evidence="3 9">Belongs to the trans-sulfuration enzymes family.</text>
</comment>
<evidence type="ECO:0000256" key="8">
    <source>
        <dbReference type="PIRSR" id="PIRSR001434-2"/>
    </source>
</evidence>
<keyword evidence="6" id="KW-0028">Amino-acid biosynthesis</keyword>
<organism evidence="11">
    <name type="scientific">Culicoides sonorensis</name>
    <name type="common">Biting midge</name>
    <dbReference type="NCBI Taxonomy" id="179676"/>
    <lineage>
        <taxon>Eukaryota</taxon>
        <taxon>Metazoa</taxon>
        <taxon>Ecdysozoa</taxon>
        <taxon>Arthropoda</taxon>
        <taxon>Hexapoda</taxon>
        <taxon>Insecta</taxon>
        <taxon>Pterygota</taxon>
        <taxon>Neoptera</taxon>
        <taxon>Endopterygota</taxon>
        <taxon>Diptera</taxon>
        <taxon>Nematocera</taxon>
        <taxon>Chironomoidea</taxon>
        <taxon>Ceratopogonidae</taxon>
        <taxon>Ceratopogoninae</taxon>
        <taxon>Culicoides</taxon>
        <taxon>Monoculicoides</taxon>
    </lineage>
</organism>
<dbReference type="EC" id="4.4.1.1" evidence="4"/>
<dbReference type="GO" id="GO:0019346">
    <property type="term" value="P:transsulfuration"/>
    <property type="evidence" value="ECO:0007669"/>
    <property type="project" value="InterPro"/>
</dbReference>